<name>A0A328TG86_9GAMM</name>
<reference evidence="1" key="1">
    <citation type="submission" date="2018-04" db="EMBL/GenBank/DDBJ databases">
        <title>Genomes of the Obligate Erwinia dacicola and Facultative Enterobacter sp. OLF Endosymbionts of the Olive Fruit fly, Bactrocera oleae.</title>
        <authorList>
            <person name="Estes A.M."/>
            <person name="Hearn D.J."/>
            <person name="Agarwal S."/>
            <person name="Pierson E.A."/>
            <person name="Dunning-Hotopp J.C."/>
        </authorList>
    </citation>
    <scope>NUCLEOTIDE SEQUENCE [LARGE SCALE GENOMIC DNA]</scope>
    <source>
        <strain evidence="1">Oroville</strain>
    </source>
</reference>
<sequence>MTMAQLNNSSVEIFSLDDGTILSQAASGSSKTVLSEFR</sequence>
<gene>
    <name evidence="1" type="ORF">ACZ87_03601</name>
</gene>
<organism evidence="1 2">
    <name type="scientific">Candidatus Erwinia dacicola</name>
    <dbReference type="NCBI Taxonomy" id="252393"/>
    <lineage>
        <taxon>Bacteria</taxon>
        <taxon>Pseudomonadati</taxon>
        <taxon>Pseudomonadota</taxon>
        <taxon>Gammaproteobacteria</taxon>
        <taxon>Enterobacterales</taxon>
        <taxon>Erwiniaceae</taxon>
        <taxon>Erwinia</taxon>
    </lineage>
</organism>
<comment type="caution">
    <text evidence="1">The sequence shown here is derived from an EMBL/GenBank/DDBJ whole genome shotgun (WGS) entry which is preliminary data.</text>
</comment>
<dbReference type="Proteomes" id="UP000244334">
    <property type="component" value="Unassembled WGS sequence"/>
</dbReference>
<keyword evidence="2" id="KW-1185">Reference proteome</keyword>
<accession>A0A328TG86</accession>
<evidence type="ECO:0000313" key="1">
    <source>
        <dbReference type="EMBL" id="RAP69607.1"/>
    </source>
</evidence>
<evidence type="ECO:0000313" key="2">
    <source>
        <dbReference type="Proteomes" id="UP000244334"/>
    </source>
</evidence>
<dbReference type="EMBL" id="LJAM02000675">
    <property type="protein sequence ID" value="RAP69607.1"/>
    <property type="molecule type" value="Genomic_DNA"/>
</dbReference>
<proteinExistence type="predicted"/>
<protein>
    <submittedName>
        <fullName evidence="1">Uncharacterized protein</fullName>
    </submittedName>
</protein>
<dbReference type="AlphaFoldDB" id="A0A328TG86"/>